<protein>
    <submittedName>
        <fullName evidence="2">Dihydrofolate reductase family protein</fullName>
    </submittedName>
</protein>
<evidence type="ECO:0000313" key="3">
    <source>
        <dbReference type="Proteomes" id="UP001339911"/>
    </source>
</evidence>
<dbReference type="InterPro" id="IPR002734">
    <property type="entry name" value="RibDG_C"/>
</dbReference>
<dbReference type="RefSeq" id="WP_331209243.1">
    <property type="nucleotide sequence ID" value="NZ_JAZGQL010000014.1"/>
</dbReference>
<name>A0ABU7SG81_9ACTN</name>
<evidence type="ECO:0000259" key="1">
    <source>
        <dbReference type="Pfam" id="PF01872"/>
    </source>
</evidence>
<dbReference type="Pfam" id="PF01872">
    <property type="entry name" value="RibD_C"/>
    <property type="match status" value="1"/>
</dbReference>
<evidence type="ECO:0000313" key="2">
    <source>
        <dbReference type="EMBL" id="MEE6308959.1"/>
    </source>
</evidence>
<dbReference type="InterPro" id="IPR024072">
    <property type="entry name" value="DHFR-like_dom_sf"/>
</dbReference>
<dbReference type="PANTHER" id="PTHR38011:SF11">
    <property type="entry name" value="2,5-DIAMINO-6-RIBOSYLAMINO-4(3H)-PYRIMIDINONE 5'-PHOSPHATE REDUCTASE"/>
    <property type="match status" value="1"/>
</dbReference>
<dbReference type="EMBL" id="JAZGQL010000014">
    <property type="protein sequence ID" value="MEE6308959.1"/>
    <property type="molecule type" value="Genomic_DNA"/>
</dbReference>
<sequence length="180" mass="18572">MATFLYSASMSLDGFIAGPGGDMSWLTRYLGPNPTIDDLIGKVGAILAGNRSYGGDDPYRDTPQEGEAFGGGWSGPQFVLTHRPPERPVPGATFVADLASAVAAAGSAAGDGYVNVLGADVARQCLAAGVLDEILVCVVPVLLGDGTRLFAQPGGADVRLERISVTEAASGSNLWYRVAR</sequence>
<proteinExistence type="predicted"/>
<organism evidence="2 3">
    <name type="scientific">Plantactinospora veratri</name>
    <dbReference type="NCBI Taxonomy" id="1436122"/>
    <lineage>
        <taxon>Bacteria</taxon>
        <taxon>Bacillati</taxon>
        <taxon>Actinomycetota</taxon>
        <taxon>Actinomycetes</taxon>
        <taxon>Micromonosporales</taxon>
        <taxon>Micromonosporaceae</taxon>
        <taxon>Plantactinospora</taxon>
    </lineage>
</organism>
<dbReference type="PANTHER" id="PTHR38011">
    <property type="entry name" value="DIHYDROFOLATE REDUCTASE FAMILY PROTEIN (AFU_ORTHOLOGUE AFUA_8G06820)"/>
    <property type="match status" value="1"/>
</dbReference>
<dbReference type="SUPFAM" id="SSF53597">
    <property type="entry name" value="Dihydrofolate reductase-like"/>
    <property type="match status" value="1"/>
</dbReference>
<dbReference type="Proteomes" id="UP001339911">
    <property type="component" value="Unassembled WGS sequence"/>
</dbReference>
<keyword evidence="3" id="KW-1185">Reference proteome</keyword>
<dbReference type="Gene3D" id="3.40.430.10">
    <property type="entry name" value="Dihydrofolate Reductase, subunit A"/>
    <property type="match status" value="1"/>
</dbReference>
<reference evidence="2 3" key="1">
    <citation type="submission" date="2024-01" db="EMBL/GenBank/DDBJ databases">
        <title>Genome insights into Plantactinospora veratri sp. nov.</title>
        <authorList>
            <person name="Wang L."/>
        </authorList>
    </citation>
    <scope>NUCLEOTIDE SEQUENCE [LARGE SCALE GENOMIC DNA]</scope>
    <source>
        <strain evidence="2 3">NEAU-FHS4</strain>
    </source>
</reference>
<accession>A0ABU7SG81</accession>
<gene>
    <name evidence="2" type="ORF">V1634_19170</name>
</gene>
<dbReference type="InterPro" id="IPR050765">
    <property type="entry name" value="Riboflavin_Biosynth_HTPR"/>
</dbReference>
<feature type="domain" description="Bacterial bifunctional deaminase-reductase C-terminal" evidence="1">
    <location>
        <begin position="6"/>
        <end position="169"/>
    </location>
</feature>
<comment type="caution">
    <text evidence="2">The sequence shown here is derived from an EMBL/GenBank/DDBJ whole genome shotgun (WGS) entry which is preliminary data.</text>
</comment>